<dbReference type="InterPro" id="IPR050134">
    <property type="entry name" value="NAD-dep_sirtuin_deacylases"/>
</dbReference>
<evidence type="ECO:0000256" key="2">
    <source>
        <dbReference type="ARBA" id="ARBA00022679"/>
    </source>
</evidence>
<name>A0ABW9ANE0_9BURK</name>
<organism evidence="6 7">
    <name type="scientific">Paraburkholderia dipogonis</name>
    <dbReference type="NCBI Taxonomy" id="1211383"/>
    <lineage>
        <taxon>Bacteria</taxon>
        <taxon>Pseudomonadati</taxon>
        <taxon>Pseudomonadota</taxon>
        <taxon>Betaproteobacteria</taxon>
        <taxon>Burkholderiales</taxon>
        <taxon>Burkholderiaceae</taxon>
        <taxon>Paraburkholderia</taxon>
    </lineage>
</organism>
<evidence type="ECO:0000313" key="7">
    <source>
        <dbReference type="Proteomes" id="UP001629230"/>
    </source>
</evidence>
<proteinExistence type="predicted"/>
<dbReference type="PANTHER" id="PTHR11085:SF4">
    <property type="entry name" value="NAD-DEPENDENT PROTEIN DEACYLASE"/>
    <property type="match status" value="1"/>
</dbReference>
<dbReference type="EMBL" id="JAQQEZ010000008">
    <property type="protein sequence ID" value="MFM0002100.1"/>
    <property type="molecule type" value="Genomic_DNA"/>
</dbReference>
<sequence>MTDSQGEKLETAAAWLREADGLLITAGAGMGVDSGLPDFRGRDGVWRAYPALLHHGFSFENMANPARFAEHPKLAWGFYGHRLKLYRDTVPHEGFATLRRWADRMSRGVFVFTSNVDGQFQKAGFPESRVHECHGSIHALQCLDGDLTEYRSRSRRCIEQLLNRPETHSSSVRSDISASVA</sequence>
<gene>
    <name evidence="6" type="ORF">PQR57_13865</name>
</gene>
<evidence type="ECO:0000256" key="4">
    <source>
        <dbReference type="PROSITE-ProRule" id="PRU00236"/>
    </source>
</evidence>
<dbReference type="InterPro" id="IPR026590">
    <property type="entry name" value="Ssirtuin_cat_dom"/>
</dbReference>
<evidence type="ECO:0000259" key="5">
    <source>
        <dbReference type="PROSITE" id="PS50305"/>
    </source>
</evidence>
<evidence type="ECO:0000256" key="3">
    <source>
        <dbReference type="ARBA" id="ARBA00023027"/>
    </source>
</evidence>
<dbReference type="PANTHER" id="PTHR11085">
    <property type="entry name" value="NAD-DEPENDENT PROTEIN DEACYLASE SIRTUIN-5, MITOCHONDRIAL-RELATED"/>
    <property type="match status" value="1"/>
</dbReference>
<evidence type="ECO:0000256" key="1">
    <source>
        <dbReference type="ARBA" id="ARBA00012928"/>
    </source>
</evidence>
<keyword evidence="2" id="KW-0808">Transferase</keyword>
<comment type="caution">
    <text evidence="4">Lacks conserved residue(s) required for the propagation of feature annotation.</text>
</comment>
<dbReference type="PROSITE" id="PS50305">
    <property type="entry name" value="SIRTUIN"/>
    <property type="match status" value="1"/>
</dbReference>
<accession>A0ABW9ANE0</accession>
<keyword evidence="7" id="KW-1185">Reference proteome</keyword>
<dbReference type="Gene3D" id="3.40.50.1220">
    <property type="entry name" value="TPP-binding domain"/>
    <property type="match status" value="1"/>
</dbReference>
<feature type="domain" description="Deacetylase sirtuin-type" evidence="5">
    <location>
        <begin position="2"/>
        <end position="181"/>
    </location>
</feature>
<dbReference type="SUPFAM" id="SSF52467">
    <property type="entry name" value="DHS-like NAD/FAD-binding domain"/>
    <property type="match status" value="1"/>
</dbReference>
<dbReference type="Proteomes" id="UP001629230">
    <property type="component" value="Unassembled WGS sequence"/>
</dbReference>
<protein>
    <recommendedName>
        <fullName evidence="1">protein acetyllysine N-acetyltransferase</fullName>
        <ecNumber evidence="1">2.3.1.286</ecNumber>
    </recommendedName>
</protein>
<comment type="caution">
    <text evidence="6">The sequence shown here is derived from an EMBL/GenBank/DDBJ whole genome shotgun (WGS) entry which is preliminary data.</text>
</comment>
<dbReference type="EC" id="2.3.1.286" evidence="1"/>
<reference evidence="6 7" key="1">
    <citation type="journal article" date="2024" name="Chem. Sci.">
        <title>Discovery of megapolipeptins by genome mining of a Burkholderiales bacteria collection.</title>
        <authorList>
            <person name="Paulo B.S."/>
            <person name="Recchia M.J.J."/>
            <person name="Lee S."/>
            <person name="Fergusson C.H."/>
            <person name="Romanowski S.B."/>
            <person name="Hernandez A."/>
            <person name="Krull N."/>
            <person name="Liu D.Y."/>
            <person name="Cavanagh H."/>
            <person name="Bos A."/>
            <person name="Gray C.A."/>
            <person name="Murphy B.T."/>
            <person name="Linington R.G."/>
            <person name="Eustaquio A.S."/>
        </authorList>
    </citation>
    <scope>NUCLEOTIDE SEQUENCE [LARGE SCALE GENOMIC DNA]</scope>
    <source>
        <strain evidence="6 7">RL17-350-BIC-A</strain>
    </source>
</reference>
<dbReference type="InterPro" id="IPR003000">
    <property type="entry name" value="Sirtuin"/>
</dbReference>
<keyword evidence="3" id="KW-0520">NAD</keyword>
<dbReference type="Pfam" id="PF02146">
    <property type="entry name" value="SIR2"/>
    <property type="match status" value="1"/>
</dbReference>
<evidence type="ECO:0000313" key="6">
    <source>
        <dbReference type="EMBL" id="MFM0002100.1"/>
    </source>
</evidence>
<dbReference type="InterPro" id="IPR029035">
    <property type="entry name" value="DHS-like_NAD/FAD-binding_dom"/>
</dbReference>